<name>A0A5K0YMH1_9MAGN</name>
<accession>A0A5K0YMH1</accession>
<sequence>MRSVVSLLERLKHISESYGLA</sequence>
<organism evidence="1">
    <name type="scientific">Nymphaea colorata</name>
    <name type="common">pocket water lily</name>
    <dbReference type="NCBI Taxonomy" id="210225"/>
    <lineage>
        <taxon>Eukaryota</taxon>
        <taxon>Viridiplantae</taxon>
        <taxon>Streptophyta</taxon>
        <taxon>Embryophyta</taxon>
        <taxon>Tracheophyta</taxon>
        <taxon>Spermatophyta</taxon>
        <taxon>Magnoliopsida</taxon>
        <taxon>Nymphaeales</taxon>
        <taxon>Nymphaeaceae</taxon>
        <taxon>Nymphaea</taxon>
    </lineage>
</organism>
<protein>
    <submittedName>
        <fullName evidence="1">Uncharacterized protein</fullName>
    </submittedName>
</protein>
<proteinExistence type="predicted"/>
<dbReference type="AlphaFoldDB" id="A0A5K0YMH1"/>
<dbReference type="EMBL" id="LR721777">
    <property type="protein sequence ID" value="VVV77783.1"/>
    <property type="molecule type" value="Genomic_DNA"/>
</dbReference>
<gene>
    <name evidence="1" type="ORF">NYM_LOCUS9193</name>
</gene>
<evidence type="ECO:0000313" key="1">
    <source>
        <dbReference type="EMBL" id="VVV77783.1"/>
    </source>
</evidence>
<reference evidence="1" key="1">
    <citation type="submission" date="2019-09" db="EMBL/GenBank/DDBJ databases">
        <authorList>
            <person name="Zhang L."/>
        </authorList>
    </citation>
    <scope>NUCLEOTIDE SEQUENCE</scope>
</reference>